<evidence type="ECO:0000313" key="1">
    <source>
        <dbReference type="EMBL" id="SVC12621.1"/>
    </source>
</evidence>
<accession>A0A382JPT6</accession>
<dbReference type="EMBL" id="UINC01074935">
    <property type="protein sequence ID" value="SVC12621.1"/>
    <property type="molecule type" value="Genomic_DNA"/>
</dbReference>
<dbReference type="AlphaFoldDB" id="A0A382JPT6"/>
<gene>
    <name evidence="1" type="ORF">METZ01_LOCUS265475</name>
</gene>
<organism evidence="1">
    <name type="scientific">marine metagenome</name>
    <dbReference type="NCBI Taxonomy" id="408172"/>
    <lineage>
        <taxon>unclassified sequences</taxon>
        <taxon>metagenomes</taxon>
        <taxon>ecological metagenomes</taxon>
    </lineage>
</organism>
<protein>
    <submittedName>
        <fullName evidence="1">Uncharacterized protein</fullName>
    </submittedName>
</protein>
<name>A0A382JPT6_9ZZZZ</name>
<feature type="non-terminal residue" evidence="1">
    <location>
        <position position="28"/>
    </location>
</feature>
<proteinExistence type="predicted"/>
<reference evidence="1" key="1">
    <citation type="submission" date="2018-05" db="EMBL/GenBank/DDBJ databases">
        <authorList>
            <person name="Lanie J.A."/>
            <person name="Ng W.-L."/>
            <person name="Kazmierczak K.M."/>
            <person name="Andrzejewski T.M."/>
            <person name="Davidsen T.M."/>
            <person name="Wayne K.J."/>
            <person name="Tettelin H."/>
            <person name="Glass J.I."/>
            <person name="Rusch D."/>
            <person name="Podicherti R."/>
            <person name="Tsui H.-C.T."/>
            <person name="Winkler M.E."/>
        </authorList>
    </citation>
    <scope>NUCLEOTIDE SEQUENCE</scope>
</reference>
<sequence length="28" mass="3218">MKRHPALVPLSREHHTGLVMAQRLILGR</sequence>